<reference evidence="2 3" key="1">
    <citation type="submission" date="2018-05" db="EMBL/GenBank/DDBJ databases">
        <title>Whole genome sequencing for identification of molecular markers to develop diagnostic detection tools for the regulated plant pathogen Lachnellula willkommii.</title>
        <authorList>
            <person name="Giroux E."/>
            <person name="Bilodeau G."/>
        </authorList>
    </citation>
    <scope>NUCLEOTIDE SEQUENCE [LARGE SCALE GENOMIC DNA]</scope>
    <source>
        <strain evidence="2 3">CBS 625.97</strain>
    </source>
</reference>
<dbReference type="Gene3D" id="3.90.228.10">
    <property type="match status" value="1"/>
</dbReference>
<evidence type="ECO:0000259" key="1">
    <source>
        <dbReference type="Pfam" id="PF00644"/>
    </source>
</evidence>
<dbReference type="AlphaFoldDB" id="A0A7D8Z5N0"/>
<dbReference type="SUPFAM" id="SSF56399">
    <property type="entry name" value="ADP-ribosylation"/>
    <property type="match status" value="1"/>
</dbReference>
<dbReference type="Pfam" id="PF00644">
    <property type="entry name" value="PARP"/>
    <property type="match status" value="1"/>
</dbReference>
<dbReference type="Proteomes" id="UP000481288">
    <property type="component" value="Unassembled WGS sequence"/>
</dbReference>
<dbReference type="InterPro" id="IPR012317">
    <property type="entry name" value="Poly(ADP-ribose)pol_cat_dom"/>
</dbReference>
<name>A0A7D8Z5N0_9HELO</name>
<proteinExistence type="predicted"/>
<keyword evidence="3" id="KW-1185">Reference proteome</keyword>
<evidence type="ECO:0000313" key="3">
    <source>
        <dbReference type="Proteomes" id="UP000481288"/>
    </source>
</evidence>
<organism evidence="2 3">
    <name type="scientific">Lachnellula cervina</name>
    <dbReference type="NCBI Taxonomy" id="1316786"/>
    <lineage>
        <taxon>Eukaryota</taxon>
        <taxon>Fungi</taxon>
        <taxon>Dikarya</taxon>
        <taxon>Ascomycota</taxon>
        <taxon>Pezizomycotina</taxon>
        <taxon>Leotiomycetes</taxon>
        <taxon>Helotiales</taxon>
        <taxon>Lachnaceae</taxon>
        <taxon>Lachnellula</taxon>
    </lineage>
</organism>
<protein>
    <recommendedName>
        <fullName evidence="1">PARP catalytic domain-containing protein</fullName>
    </recommendedName>
</protein>
<accession>A0A7D8Z5N0</accession>
<gene>
    <name evidence="2" type="ORF">LCER1_G005469</name>
</gene>
<comment type="caution">
    <text evidence="2">The sequence shown here is derived from an EMBL/GenBank/DDBJ whole genome shotgun (WGS) entry which is preliminary data.</text>
</comment>
<dbReference type="GO" id="GO:0003950">
    <property type="term" value="F:NAD+ poly-ADP-ribosyltransferase activity"/>
    <property type="evidence" value="ECO:0007669"/>
    <property type="project" value="InterPro"/>
</dbReference>
<sequence>MEESDTIMSDDEDGLYHPPWVDNPRGFINLRTKEAEDFNLLLDSFLPPAVIDWNCEEAGWIFQFKDLVLIVSSSAIDPVRVLATTATMHRAYVDPLRRSLRRILEWPLDSRFDMIGFAMILLRLTEEVVMFTNDWKAKRKLQESVSFKEGKKKGWNAKDVSDFNMLLENSEGLDLATVDESGNEILGSSIRDICDEIPEEFRILHVEPVFREDLVVRFRERQKKMREELDTLTYAQLRECVDGKVIKVGSYQDNREDLAQEICKQRVAFHGTQRHLVSSIVRYGFVKPGAKAGDEVVDIRCGASFGVGIYSSPNSSFSLMYADMSEGFGQKTRVEDLPGLRLLVCAVLMGRALQVTREETLRTTEIADPTAHSHVSPNGKEYIVFEASQIIPCYVIHLDLGAEEAKKLLAEASIDPNKWKPSKIDTRLETQQLFPAEIEALKLAKKAAASKWFPYGFGPAKGTTFVIEEIGEYSDDEEDYGEYQEQRQEVGFEIQESHARAREGESWLDEYQRSRTLHKEWKVTIDDESDDDDDEGLVFGNLYA</sequence>
<dbReference type="OrthoDB" id="10256774at2759"/>
<dbReference type="EMBL" id="QGMG01000463">
    <property type="protein sequence ID" value="TVY53379.1"/>
    <property type="molecule type" value="Genomic_DNA"/>
</dbReference>
<feature type="domain" description="PARP catalytic" evidence="1">
    <location>
        <begin position="244"/>
        <end position="362"/>
    </location>
</feature>
<evidence type="ECO:0000313" key="2">
    <source>
        <dbReference type="EMBL" id="TVY53379.1"/>
    </source>
</evidence>